<sequence length="175" mass="20089">MSRTNKGFILLVTLLIIGVISLLILTSMQHTLLYYKAINKQEMLHQNFYQLEDVTLQLLHQHQTFNHDCLVRSDSANQAIHHLLHQKGCSLISGLTKYKYYIEDLGEFPCLVVRYKGRKSATHHQRVTVVPMEDGVPASLLQVRFISAGRVLPCFAKERTVSLGVSSWRYFPSIY</sequence>
<evidence type="ECO:0000256" key="1">
    <source>
        <dbReference type="SAM" id="Phobius"/>
    </source>
</evidence>
<organism evidence="3 5">
    <name type="scientific">Fluoribacter gormanii</name>
    <dbReference type="NCBI Taxonomy" id="464"/>
    <lineage>
        <taxon>Bacteria</taxon>
        <taxon>Pseudomonadati</taxon>
        <taxon>Pseudomonadota</taxon>
        <taxon>Gammaproteobacteria</taxon>
        <taxon>Legionellales</taxon>
        <taxon>Legionellaceae</taxon>
        <taxon>Fluoribacter</taxon>
    </lineage>
</organism>
<feature type="transmembrane region" description="Helical" evidence="1">
    <location>
        <begin position="7"/>
        <end position="28"/>
    </location>
</feature>
<dbReference type="RefSeq" id="WP_058468265.1">
    <property type="nucleotide sequence ID" value="NZ_CAAAIX010000012.1"/>
</dbReference>
<evidence type="ECO:0000313" key="5">
    <source>
        <dbReference type="Proteomes" id="UP000254374"/>
    </source>
</evidence>
<gene>
    <name evidence="3" type="ORF">NCTC11401_02003</name>
    <name evidence="2" type="ORF">SAMN05421777_11299</name>
</gene>
<evidence type="ECO:0000313" key="2">
    <source>
        <dbReference type="EMBL" id="SIR45736.1"/>
    </source>
</evidence>
<keyword evidence="1" id="KW-0812">Transmembrane</keyword>
<dbReference type="Proteomes" id="UP000186808">
    <property type="component" value="Unassembled WGS sequence"/>
</dbReference>
<keyword evidence="4" id="KW-1185">Reference proteome</keyword>
<keyword evidence="1" id="KW-1133">Transmembrane helix</keyword>
<protein>
    <recommendedName>
        <fullName evidence="6">Tfp pilus assembly protein PilX</fullName>
    </recommendedName>
</protein>
<dbReference type="Proteomes" id="UP000254374">
    <property type="component" value="Unassembled WGS sequence"/>
</dbReference>
<name>A0A377GKS7_9GAMM</name>
<dbReference type="EMBL" id="UGGV01000001">
    <property type="protein sequence ID" value="STO25173.1"/>
    <property type="molecule type" value="Genomic_DNA"/>
</dbReference>
<dbReference type="OrthoDB" id="5652060at2"/>
<proteinExistence type="predicted"/>
<accession>A0A377GKS7</accession>
<reference evidence="2 4" key="1">
    <citation type="submission" date="2017-01" db="EMBL/GenBank/DDBJ databases">
        <authorList>
            <person name="Varghese N."/>
            <person name="Submissions S."/>
        </authorList>
    </citation>
    <scope>NUCLEOTIDE SEQUENCE [LARGE SCALE GENOMIC DNA]</scope>
    <source>
        <strain evidence="2 4">ATCC 33342</strain>
    </source>
</reference>
<evidence type="ECO:0008006" key="6">
    <source>
        <dbReference type="Google" id="ProtNLM"/>
    </source>
</evidence>
<dbReference type="STRING" id="464.Lgor_1781"/>
<keyword evidence="1" id="KW-0472">Membrane</keyword>
<evidence type="ECO:0000313" key="3">
    <source>
        <dbReference type="EMBL" id="STO25173.1"/>
    </source>
</evidence>
<dbReference type="AlphaFoldDB" id="A0A377GKS7"/>
<evidence type="ECO:0000313" key="4">
    <source>
        <dbReference type="Proteomes" id="UP000186808"/>
    </source>
</evidence>
<dbReference type="EMBL" id="FTNL01000012">
    <property type="protein sequence ID" value="SIR45736.1"/>
    <property type="molecule type" value="Genomic_DNA"/>
</dbReference>
<reference evidence="3 5" key="2">
    <citation type="submission" date="2018-06" db="EMBL/GenBank/DDBJ databases">
        <authorList>
            <consortium name="Pathogen Informatics"/>
            <person name="Doyle S."/>
        </authorList>
    </citation>
    <scope>NUCLEOTIDE SEQUENCE [LARGE SCALE GENOMIC DNA]</scope>
    <source>
        <strain evidence="3 5">NCTC11401</strain>
    </source>
</reference>